<dbReference type="GO" id="GO:0098703">
    <property type="term" value="P:calcium ion import across plasma membrane"/>
    <property type="evidence" value="ECO:0007669"/>
    <property type="project" value="TreeGrafter"/>
</dbReference>
<feature type="transmembrane region" description="Helical" evidence="2">
    <location>
        <begin position="1095"/>
        <end position="1116"/>
    </location>
</feature>
<evidence type="ECO:0000313" key="3">
    <source>
        <dbReference type="EMBL" id="PKC03533.1"/>
    </source>
</evidence>
<dbReference type="GO" id="GO:0005216">
    <property type="term" value="F:monoatomic ion channel activity"/>
    <property type="evidence" value="ECO:0007669"/>
    <property type="project" value="InterPro"/>
</dbReference>
<dbReference type="InterPro" id="IPR024862">
    <property type="entry name" value="TRPV"/>
</dbReference>
<sequence length="1227" mass="143907">MDGIEIEAENRVDEKNYVDDLESGNHTYGEKIDYVAVSPDGSIVATFNLYGTSISIAKVATNYKAKIHFDINTSKKPSNILGWSLAVSNIIDTENDTCLIAISCVTNKDTNPKEIEKGGLRKLFQIYIKKQLSFWNSQIILILLFNLYYIFAIFSTDNSDFFFYLSFIVIPVYIALFYEYNNTRKILVTDIKQFRLSLTPSEGMIKLFKFSFNNNNDNNNFIIYHLGGVVTFLKDSSKDSATLICMNCVKIQKININLDKNISVSKEGTYLLPENLFKKLESFEYLKCSWKYLLKSRFQNYLMVDTSNHQKISIEIYDINNLQLVNVFYRHREENFFITNNNEPGIFAISTDSRLFAYSYGDKIITLYLMESGLEVVSKIFDNIYKIKFIEFIEKDKKLFIIEEDKEHDVKFHIWIISGCLNDYFSISKDDIGLSDSNISILSKYDEHHNTLTKANGRVIFYNKVDEKQFSIVHEVSIKRTTFGENDPVMTDEHEYQSCDLEPWNNNEKIIHGRFLNNDKRFLLLIGQNSIQLWKSKAINFMDFNNFKNFENSNLVYILISDKIKPETKVKFLIEDDITTVIIHACKSLVYLYNHKHVRSIEKYQKFVSGITNIIKDFIKRYPDNWKLMEVQYPLMSYLICSHSFSLIKYILFGVNGQTTEKLHKPQNDYASYPYYNDLELCDDLELNDIYLKSANDLTLALKFHQDRDSVMLAYLLEYYSENSMTHIGWMINVTNILPDLSKLSNHDYYGNYMDLLFYKPCFGEMKYNFPIKRFRALSVCQGTLKVFVPLINLISTNSSDFFSYNKMRGDILPDIYMVPFPNFTTRDTKIEGKSKKKGIVHFLRKTLFPPGYKNLEDKYLSLFLQINKSNEAFFTIPAIEAVINSRWYQAMAYWIGPLSLYTIFFILFASLPVFINNKTEMYKISEIIGFAIFYYIGIYLLMIEFMQIRKYKIKYITIFNIFNLSSIILGIIVFSLCVMFYAGFIVAIGEDINLILRSITTLTLWIELLLWLRIFSVIAINIFIFGNILKTIIPFFAFMFILIIAFAHSLYMMVPISLRKIEDYPFHTIWESILSMYFLNSISLSTYNYIPLKFFSFIANIIIVLVLINMIIALMNDTFNKAREDSNLGLLMYRTELIDDFERLDIPFNKFQLNDSPYICYLRDPDLMKKWMKKSQELRETKLYSWFKENVDEEIITYDGVDIISWYELISSNGDLTSDNMMSLWF</sequence>
<keyword evidence="1" id="KW-0677">Repeat</keyword>
<protein>
    <recommendedName>
        <fullName evidence="5">Ion transport domain-containing protein</fullName>
    </recommendedName>
</protein>
<accession>A0A2N0P9R2</accession>
<dbReference type="EMBL" id="LLXJ01001168">
    <property type="protein sequence ID" value="PKC03533.1"/>
    <property type="molecule type" value="Genomic_DNA"/>
</dbReference>
<dbReference type="VEuPathDB" id="FungiDB:RhiirFUN_021455"/>
<dbReference type="VEuPathDB" id="FungiDB:FUN_009646"/>
<proteinExistence type="predicted"/>
<keyword evidence="2" id="KW-0472">Membrane</keyword>
<dbReference type="Proteomes" id="UP000232722">
    <property type="component" value="Unassembled WGS sequence"/>
</dbReference>
<comment type="caution">
    <text evidence="3">The sequence shown here is derived from an EMBL/GenBank/DDBJ whole genome shotgun (WGS) entry which is preliminary data.</text>
</comment>
<evidence type="ECO:0000256" key="2">
    <source>
        <dbReference type="SAM" id="Phobius"/>
    </source>
</evidence>
<dbReference type="AlphaFoldDB" id="A0A2N0P9R2"/>
<evidence type="ECO:0008006" key="5">
    <source>
        <dbReference type="Google" id="ProtNLM"/>
    </source>
</evidence>
<feature type="transmembrane region" description="Helical" evidence="2">
    <location>
        <begin position="132"/>
        <end position="155"/>
    </location>
</feature>
<feature type="transmembrane region" description="Helical" evidence="2">
    <location>
        <begin position="1009"/>
        <end position="1030"/>
    </location>
</feature>
<gene>
    <name evidence="3" type="ORF">RhiirA5_503372</name>
</gene>
<feature type="transmembrane region" description="Helical" evidence="2">
    <location>
        <begin position="968"/>
        <end position="989"/>
    </location>
</feature>
<name>A0A2N0P9R2_9GLOM</name>
<feature type="transmembrane region" description="Helical" evidence="2">
    <location>
        <begin position="893"/>
        <end position="916"/>
    </location>
</feature>
<reference evidence="3 4" key="1">
    <citation type="submission" date="2016-04" db="EMBL/GenBank/DDBJ databases">
        <title>Genome analyses suggest a sexual origin of heterokaryosis in a supposedly ancient asexual fungus.</title>
        <authorList>
            <person name="Ropars J."/>
            <person name="Sedzielewska K."/>
            <person name="Noel J."/>
            <person name="Charron P."/>
            <person name="Farinelli L."/>
            <person name="Marton T."/>
            <person name="Kruger M."/>
            <person name="Pelin A."/>
            <person name="Brachmann A."/>
            <person name="Corradi N."/>
        </authorList>
    </citation>
    <scope>NUCLEOTIDE SEQUENCE [LARGE SCALE GENOMIC DNA]</scope>
    <source>
        <strain evidence="3 4">A5</strain>
    </source>
</reference>
<dbReference type="PANTHER" id="PTHR10582:SF2">
    <property type="entry name" value="INACTIVE"/>
    <property type="match status" value="1"/>
</dbReference>
<feature type="transmembrane region" description="Helical" evidence="2">
    <location>
        <begin position="161"/>
        <end position="178"/>
    </location>
</feature>
<keyword evidence="2" id="KW-0812">Transmembrane</keyword>
<evidence type="ECO:0000313" key="4">
    <source>
        <dbReference type="Proteomes" id="UP000232722"/>
    </source>
</evidence>
<reference evidence="3 4" key="2">
    <citation type="submission" date="2017-09" db="EMBL/GenBank/DDBJ databases">
        <title>Extensive intraspecific genome diversity in a model arbuscular mycorrhizal fungus.</title>
        <authorList>
            <person name="Chen E.C."/>
            <person name="Morin E."/>
            <person name="Beaudet D."/>
            <person name="Noel J."/>
            <person name="Ndikumana S."/>
            <person name="Charron P."/>
            <person name="St-Onge C."/>
            <person name="Giorgi J."/>
            <person name="Grigoriev I.V."/>
            <person name="Roux C."/>
            <person name="Martin F.M."/>
            <person name="Corradi N."/>
        </authorList>
    </citation>
    <scope>NUCLEOTIDE SEQUENCE [LARGE SCALE GENOMIC DNA]</scope>
    <source>
        <strain evidence="3 4">A5</strain>
    </source>
</reference>
<feature type="transmembrane region" description="Helical" evidence="2">
    <location>
        <begin position="928"/>
        <end position="947"/>
    </location>
</feature>
<dbReference type="GO" id="GO:0005886">
    <property type="term" value="C:plasma membrane"/>
    <property type="evidence" value="ECO:0007669"/>
    <property type="project" value="TreeGrafter"/>
</dbReference>
<feature type="transmembrane region" description="Helical" evidence="2">
    <location>
        <begin position="1037"/>
        <end position="1059"/>
    </location>
</feature>
<keyword evidence="2" id="KW-1133">Transmembrane helix</keyword>
<evidence type="ECO:0000256" key="1">
    <source>
        <dbReference type="ARBA" id="ARBA00022737"/>
    </source>
</evidence>
<dbReference type="SUPFAM" id="SSF82171">
    <property type="entry name" value="DPP6 N-terminal domain-like"/>
    <property type="match status" value="1"/>
</dbReference>
<dbReference type="VEuPathDB" id="FungiDB:RhiirA1_458411"/>
<organism evidence="3 4">
    <name type="scientific">Rhizophagus irregularis</name>
    <dbReference type="NCBI Taxonomy" id="588596"/>
    <lineage>
        <taxon>Eukaryota</taxon>
        <taxon>Fungi</taxon>
        <taxon>Fungi incertae sedis</taxon>
        <taxon>Mucoromycota</taxon>
        <taxon>Glomeromycotina</taxon>
        <taxon>Glomeromycetes</taxon>
        <taxon>Glomerales</taxon>
        <taxon>Glomeraceae</taxon>
        <taxon>Rhizophagus</taxon>
    </lineage>
</organism>
<dbReference type="PANTHER" id="PTHR10582">
    <property type="entry name" value="TRANSIENT RECEPTOR POTENTIAL ION CHANNEL PROTEIN"/>
    <property type="match status" value="1"/>
</dbReference>